<evidence type="ECO:0000259" key="4">
    <source>
        <dbReference type="Pfam" id="PF00534"/>
    </source>
</evidence>
<feature type="domain" description="Glycosyl transferase family 1" evidence="4">
    <location>
        <begin position="229"/>
        <end position="350"/>
    </location>
</feature>
<proteinExistence type="inferred from homology"/>
<dbReference type="Proteomes" id="UP000822142">
    <property type="component" value="Unassembled WGS sequence"/>
</dbReference>
<dbReference type="PANTHER" id="PTHR43025:SF3">
    <property type="entry name" value="MONOGALACTOSYLDIACYLGLYCEROL SYNTHASE 1, CHLOROPLASTIC"/>
    <property type="match status" value="1"/>
</dbReference>
<evidence type="ECO:0000259" key="5">
    <source>
        <dbReference type="Pfam" id="PF06925"/>
    </source>
</evidence>
<dbReference type="InterPro" id="IPR050519">
    <property type="entry name" value="Glycosyltransf_28_UgtP"/>
</dbReference>
<sequence>MKVLILSCKTGGGHDAAGFAVKEALEQKGHEAVMFDYLTLAGQKVSDTVGDVYVNTVKKMPHVFGAVYQIGMAASKIMRKSPVYYVNAKMGKYLKDYLETENFDAILMPHLYPAETITYMKRQGIKLPLAVAVMTDYTCIPFWEETECDYYVVAHEEMVAICVKRGIPEEKLLPLGIPVSGKFSRRADKDRARAYLHLPLEGVNYLLMGGSMGAGDLEKLTQQFCRTREEGEYLTVICGNNKKMFQKMKKKYKQDSFIFVVGKTRQMEVYMKACDMLYTKPGGLTSTEAAVSGIPIVHTAPIPGCETANKRFFVKHGLSIAPRTVEGQVKKGRELLRDREKAEAMQTAQQQVIPGDSAEKIVALLEEKREVTAENSNEMDILITRDSHKPSNSFMENSKK</sequence>
<protein>
    <submittedName>
        <fullName evidence="6">Glycosyltransferase</fullName>
    </submittedName>
</protein>
<keyword evidence="3" id="KW-0808">Transferase</keyword>
<keyword evidence="7" id="KW-1185">Reference proteome</keyword>
<evidence type="ECO:0000256" key="1">
    <source>
        <dbReference type="ARBA" id="ARBA00006962"/>
    </source>
</evidence>
<accession>A0ABX2I996</accession>
<dbReference type="RefSeq" id="WP_173748698.1">
    <property type="nucleotide sequence ID" value="NZ_JAAITA010000004.1"/>
</dbReference>
<feature type="domain" description="Diacylglycerol glucosyltransferase N-terminal" evidence="5">
    <location>
        <begin position="14"/>
        <end position="179"/>
    </location>
</feature>
<reference evidence="6 7" key="1">
    <citation type="journal article" date="2020" name="Cell Host Microbe">
        <title>Functional and Genomic Variation between Human-Derived Isolates of Lachnospiraceae Reveals Inter- and Intra-Species Diversity.</title>
        <authorList>
            <person name="Sorbara M.T."/>
            <person name="Littmann E.R."/>
            <person name="Fontana E."/>
            <person name="Moody T.U."/>
            <person name="Kohout C.E."/>
            <person name="Gjonbalaj M."/>
            <person name="Eaton V."/>
            <person name="Seok R."/>
            <person name="Leiner I.M."/>
            <person name="Pamer E.G."/>
        </authorList>
    </citation>
    <scope>NUCLEOTIDE SEQUENCE [LARGE SCALE GENOMIC DNA]</scope>
    <source>
        <strain evidence="6 7">MSK.15.26</strain>
    </source>
</reference>
<evidence type="ECO:0000313" key="7">
    <source>
        <dbReference type="Proteomes" id="UP000822142"/>
    </source>
</evidence>
<dbReference type="Gene3D" id="3.40.50.2000">
    <property type="entry name" value="Glycogen Phosphorylase B"/>
    <property type="match status" value="1"/>
</dbReference>
<organism evidence="6 7">
    <name type="scientific">Blautia hansenii</name>
    <name type="common">Ruminococcus hansenii</name>
    <dbReference type="NCBI Taxonomy" id="1322"/>
    <lineage>
        <taxon>Bacteria</taxon>
        <taxon>Bacillati</taxon>
        <taxon>Bacillota</taxon>
        <taxon>Clostridia</taxon>
        <taxon>Lachnospirales</taxon>
        <taxon>Lachnospiraceae</taxon>
        <taxon>Blautia</taxon>
    </lineage>
</organism>
<name>A0ABX2I996_BLAHA</name>
<evidence type="ECO:0000256" key="3">
    <source>
        <dbReference type="ARBA" id="ARBA00022679"/>
    </source>
</evidence>
<evidence type="ECO:0000256" key="2">
    <source>
        <dbReference type="ARBA" id="ARBA00022676"/>
    </source>
</evidence>
<dbReference type="EMBL" id="JAAITA010000004">
    <property type="protein sequence ID" value="NSJ85658.1"/>
    <property type="molecule type" value="Genomic_DNA"/>
</dbReference>
<gene>
    <name evidence="6" type="ORF">G5A70_05630</name>
</gene>
<dbReference type="Pfam" id="PF06925">
    <property type="entry name" value="MGDG_synth"/>
    <property type="match status" value="1"/>
</dbReference>
<dbReference type="Pfam" id="PF00534">
    <property type="entry name" value="Glycos_transf_1"/>
    <property type="match status" value="1"/>
</dbReference>
<dbReference type="InterPro" id="IPR001296">
    <property type="entry name" value="Glyco_trans_1"/>
</dbReference>
<comment type="caution">
    <text evidence="6">The sequence shown here is derived from an EMBL/GenBank/DDBJ whole genome shotgun (WGS) entry which is preliminary data.</text>
</comment>
<dbReference type="SUPFAM" id="SSF53756">
    <property type="entry name" value="UDP-Glycosyltransferase/glycogen phosphorylase"/>
    <property type="match status" value="1"/>
</dbReference>
<dbReference type="PANTHER" id="PTHR43025">
    <property type="entry name" value="MONOGALACTOSYLDIACYLGLYCEROL SYNTHASE"/>
    <property type="match status" value="1"/>
</dbReference>
<evidence type="ECO:0000313" key="6">
    <source>
        <dbReference type="EMBL" id="NSJ85658.1"/>
    </source>
</evidence>
<dbReference type="InterPro" id="IPR009695">
    <property type="entry name" value="Diacylglyc_glucosyltr_N"/>
</dbReference>
<keyword evidence="2" id="KW-0328">Glycosyltransferase</keyword>
<comment type="similarity">
    <text evidence="1">Belongs to the glycosyltransferase 28 family.</text>
</comment>